<dbReference type="RefSeq" id="WP_130592813.1">
    <property type="nucleotide sequence ID" value="NZ_CP034752.1"/>
</dbReference>
<keyword evidence="1" id="KW-0732">Signal</keyword>
<evidence type="ECO:0000313" key="2">
    <source>
        <dbReference type="EMBL" id="QBH97878.1"/>
    </source>
</evidence>
<name>A0A411WNX3_9GAMM</name>
<feature type="chain" id="PRO_5019293702" description="DUF1795 domain-containing protein" evidence="1">
    <location>
        <begin position="21"/>
        <end position="184"/>
    </location>
</feature>
<organism evidence="2 3">
    <name type="scientific">Limnobaculum zhutongyuii</name>
    <dbReference type="NCBI Taxonomy" id="2498113"/>
    <lineage>
        <taxon>Bacteria</taxon>
        <taxon>Pseudomonadati</taxon>
        <taxon>Pseudomonadota</taxon>
        <taxon>Gammaproteobacteria</taxon>
        <taxon>Enterobacterales</taxon>
        <taxon>Budviciaceae</taxon>
        <taxon>Limnobaculum</taxon>
    </lineage>
</organism>
<dbReference type="AlphaFoldDB" id="A0A411WNX3"/>
<dbReference type="Proteomes" id="UP000293154">
    <property type="component" value="Chromosome"/>
</dbReference>
<dbReference type="OrthoDB" id="6636504at2"/>
<dbReference type="KEGG" id="prag:EKN56_16605"/>
<protein>
    <recommendedName>
        <fullName evidence="4">DUF1795 domain-containing protein</fullName>
    </recommendedName>
</protein>
<gene>
    <name evidence="2" type="ORF">EKN56_16605</name>
</gene>
<keyword evidence="3" id="KW-1185">Reference proteome</keyword>
<evidence type="ECO:0008006" key="4">
    <source>
        <dbReference type="Google" id="ProtNLM"/>
    </source>
</evidence>
<sequence length="184" mass="20733">MKQFIWALFAVAGTLVSASARETMTPITLTTDGEQQIEAQNWREVTGLPGQLPERWQFIETDLSSIWLLKNLDDPNLLGRISTQTLDEGIQLKDEVDSIADSFKFQSVDITRRTETYGDIDTEQLEVSTKDGEQDVAGIFVFMNYQNKIYTILLTSHSSINKLQQHRHQLMNNILVAKSAPSGA</sequence>
<feature type="signal peptide" evidence="1">
    <location>
        <begin position="1"/>
        <end position="20"/>
    </location>
</feature>
<evidence type="ECO:0000313" key="3">
    <source>
        <dbReference type="Proteomes" id="UP000293154"/>
    </source>
</evidence>
<evidence type="ECO:0000256" key="1">
    <source>
        <dbReference type="SAM" id="SignalP"/>
    </source>
</evidence>
<dbReference type="EMBL" id="CP034752">
    <property type="protein sequence ID" value="QBH97878.1"/>
    <property type="molecule type" value="Genomic_DNA"/>
</dbReference>
<accession>A0A411WNX3</accession>
<reference evidence="2 3" key="1">
    <citation type="submission" date="2019-03" db="EMBL/GenBank/DDBJ databases">
        <title>Pragia sp. nov. isolated from the gut tract of Carduelis flavirostris.</title>
        <authorList>
            <person name="Ge Y."/>
        </authorList>
    </citation>
    <scope>NUCLEOTIDE SEQUENCE [LARGE SCALE GENOMIC DNA]</scope>
    <source>
        <strain evidence="2 3">CF-458</strain>
    </source>
</reference>
<proteinExistence type="predicted"/>